<dbReference type="Proteomes" id="UP001189122">
    <property type="component" value="Unassembled WGS sequence"/>
</dbReference>
<proteinExistence type="predicted"/>
<accession>A0A7I8J1E0</accession>
<evidence type="ECO:0000313" key="2">
    <source>
        <dbReference type="Proteomes" id="UP001189122"/>
    </source>
</evidence>
<dbReference type="EMBL" id="LR743594">
    <property type="protein sequence ID" value="CAA2623588.1"/>
    <property type="molecule type" value="Genomic_DNA"/>
</dbReference>
<sequence>MRISLSLPPPFCTYHLLGYNSFHSQSWGLFLKYRIK</sequence>
<gene>
    <name evidence="1" type="ORF">SI7747_07009515</name>
</gene>
<protein>
    <submittedName>
        <fullName evidence="1">Uncharacterized protein</fullName>
    </submittedName>
</protein>
<keyword evidence="2" id="KW-1185">Reference proteome</keyword>
<dbReference type="EMBL" id="CACRZD030000007">
    <property type="protein sequence ID" value="CAA6663130.1"/>
    <property type="molecule type" value="Genomic_DNA"/>
</dbReference>
<organism evidence="1">
    <name type="scientific">Spirodela intermedia</name>
    <name type="common">Intermediate duckweed</name>
    <dbReference type="NCBI Taxonomy" id="51605"/>
    <lineage>
        <taxon>Eukaryota</taxon>
        <taxon>Viridiplantae</taxon>
        <taxon>Streptophyta</taxon>
        <taxon>Embryophyta</taxon>
        <taxon>Tracheophyta</taxon>
        <taxon>Spermatophyta</taxon>
        <taxon>Magnoliopsida</taxon>
        <taxon>Liliopsida</taxon>
        <taxon>Araceae</taxon>
        <taxon>Lemnoideae</taxon>
        <taxon>Spirodela</taxon>
    </lineage>
</organism>
<name>A0A7I8J1E0_SPIIN</name>
<reference evidence="1 2" key="1">
    <citation type="submission" date="2019-12" db="EMBL/GenBank/DDBJ databases">
        <authorList>
            <person name="Scholz U."/>
            <person name="Mascher M."/>
            <person name="Fiebig A."/>
        </authorList>
    </citation>
    <scope>NUCLEOTIDE SEQUENCE</scope>
</reference>
<evidence type="ECO:0000313" key="1">
    <source>
        <dbReference type="EMBL" id="CAA2623588.1"/>
    </source>
</evidence>
<dbReference type="AlphaFoldDB" id="A0A7I8J1E0"/>